<dbReference type="RefSeq" id="WP_041090292.1">
    <property type="nucleotide sequence ID" value="NZ_JXRP01000019.1"/>
</dbReference>
<dbReference type="PATRIC" id="fig|889306.3.peg.3405"/>
<dbReference type="AlphaFoldDB" id="A0A0C2RRP5"/>
<keyword evidence="2" id="KW-1185">Reference proteome</keyword>
<comment type="caution">
    <text evidence="1">The sequence shown here is derived from an EMBL/GenBank/DDBJ whole genome shotgun (WGS) entry which is preliminary data.</text>
</comment>
<gene>
    <name evidence="1" type="ORF">KP78_33880</name>
</gene>
<dbReference type="EMBL" id="JXRP01000019">
    <property type="protein sequence ID" value="KIL44424.1"/>
    <property type="molecule type" value="Genomic_DNA"/>
</dbReference>
<sequence>MKWLQTFINVKLNQLTAEDLRRYSIPFELHLTKQESEELARVMRQGTIDFFNETERAILFTKVERIIGTVRAKKLNTIFQTFVEDKKL</sequence>
<dbReference type="STRING" id="889306.KP78_33880"/>
<dbReference type="Proteomes" id="UP000031938">
    <property type="component" value="Unassembled WGS sequence"/>
</dbReference>
<proteinExistence type="predicted"/>
<evidence type="ECO:0000313" key="1">
    <source>
        <dbReference type="EMBL" id="KIL44424.1"/>
    </source>
</evidence>
<dbReference type="OrthoDB" id="2969575at2"/>
<dbReference type="InterPro" id="IPR020277">
    <property type="entry name" value="DUF2624"/>
</dbReference>
<organism evidence="1 2">
    <name type="scientific">Jeotgalibacillus soli</name>
    <dbReference type="NCBI Taxonomy" id="889306"/>
    <lineage>
        <taxon>Bacteria</taxon>
        <taxon>Bacillati</taxon>
        <taxon>Bacillota</taxon>
        <taxon>Bacilli</taxon>
        <taxon>Bacillales</taxon>
        <taxon>Caryophanaceae</taxon>
        <taxon>Jeotgalibacillus</taxon>
    </lineage>
</organism>
<name>A0A0C2RRP5_9BACL</name>
<reference evidence="1 2" key="1">
    <citation type="submission" date="2015-01" db="EMBL/GenBank/DDBJ databases">
        <title>Genome sequencing of Jeotgalibacillus soli.</title>
        <authorList>
            <person name="Goh K.M."/>
            <person name="Chan K.-G."/>
            <person name="Yaakop A.S."/>
            <person name="Ee R."/>
            <person name="Gan H.M."/>
            <person name="Chan C.S."/>
        </authorList>
    </citation>
    <scope>NUCLEOTIDE SEQUENCE [LARGE SCALE GENOMIC DNA]</scope>
    <source>
        <strain evidence="1 2">P9</strain>
    </source>
</reference>
<dbReference type="Pfam" id="PF11116">
    <property type="entry name" value="DUF2624"/>
    <property type="match status" value="1"/>
</dbReference>
<protein>
    <submittedName>
        <fullName evidence="1">Uncharacterized protein</fullName>
    </submittedName>
</protein>
<evidence type="ECO:0000313" key="2">
    <source>
        <dbReference type="Proteomes" id="UP000031938"/>
    </source>
</evidence>
<accession>A0A0C2RRP5</accession>